<dbReference type="EMBL" id="PVTI01000002">
    <property type="protein sequence ID" value="PRY63212.1"/>
    <property type="molecule type" value="Genomic_DNA"/>
</dbReference>
<feature type="transmembrane region" description="Helical" evidence="6">
    <location>
        <begin position="313"/>
        <end position="332"/>
    </location>
</feature>
<keyword evidence="3 6" id="KW-1133">Transmembrane helix</keyword>
<protein>
    <submittedName>
        <fullName evidence="8">O-antigen ligase</fullName>
    </submittedName>
</protein>
<feature type="region of interest" description="Disordered" evidence="5">
    <location>
        <begin position="1"/>
        <end position="20"/>
    </location>
</feature>
<keyword evidence="8" id="KW-0436">Ligase</keyword>
<dbReference type="InterPro" id="IPR007016">
    <property type="entry name" value="O-antigen_ligase-rel_domated"/>
</dbReference>
<evidence type="ECO:0000256" key="1">
    <source>
        <dbReference type="ARBA" id="ARBA00004141"/>
    </source>
</evidence>
<dbReference type="InterPro" id="IPR051533">
    <property type="entry name" value="WaaL-like"/>
</dbReference>
<gene>
    <name evidence="8" type="ORF">BCF74_10243</name>
</gene>
<organism evidence="8 9">
    <name type="scientific">Knoellia remsis</name>
    <dbReference type="NCBI Taxonomy" id="407159"/>
    <lineage>
        <taxon>Bacteria</taxon>
        <taxon>Bacillati</taxon>
        <taxon>Actinomycetota</taxon>
        <taxon>Actinomycetes</taxon>
        <taxon>Micrococcales</taxon>
        <taxon>Intrasporangiaceae</taxon>
        <taxon>Knoellia</taxon>
    </lineage>
</organism>
<dbReference type="PANTHER" id="PTHR37422:SF13">
    <property type="entry name" value="LIPOPOLYSACCHARIDE BIOSYNTHESIS PROTEIN PA4999-RELATED"/>
    <property type="match status" value="1"/>
</dbReference>
<name>A0A2T0UZ67_9MICO</name>
<dbReference type="AlphaFoldDB" id="A0A2T0UZ67"/>
<keyword evidence="4 6" id="KW-0472">Membrane</keyword>
<evidence type="ECO:0000256" key="6">
    <source>
        <dbReference type="SAM" id="Phobius"/>
    </source>
</evidence>
<comment type="subcellular location">
    <subcellularLocation>
        <location evidence="1">Membrane</location>
        <topology evidence="1">Multi-pass membrane protein</topology>
    </subcellularLocation>
</comment>
<evidence type="ECO:0000313" key="8">
    <source>
        <dbReference type="EMBL" id="PRY63212.1"/>
    </source>
</evidence>
<evidence type="ECO:0000256" key="5">
    <source>
        <dbReference type="SAM" id="MobiDB-lite"/>
    </source>
</evidence>
<feature type="domain" description="O-antigen ligase-related" evidence="7">
    <location>
        <begin position="193"/>
        <end position="319"/>
    </location>
</feature>
<comment type="caution">
    <text evidence="8">The sequence shown here is derived from an EMBL/GenBank/DDBJ whole genome shotgun (WGS) entry which is preliminary data.</text>
</comment>
<feature type="transmembrane region" description="Helical" evidence="6">
    <location>
        <begin position="226"/>
        <end position="245"/>
    </location>
</feature>
<evidence type="ECO:0000259" key="7">
    <source>
        <dbReference type="Pfam" id="PF04932"/>
    </source>
</evidence>
<dbReference type="RefSeq" id="WP_106296198.1">
    <property type="nucleotide sequence ID" value="NZ_PVTI01000002.1"/>
</dbReference>
<dbReference type="PANTHER" id="PTHR37422">
    <property type="entry name" value="TEICHURONIC ACID BIOSYNTHESIS PROTEIN TUAE"/>
    <property type="match status" value="1"/>
</dbReference>
<feature type="transmembrane region" description="Helical" evidence="6">
    <location>
        <begin position="168"/>
        <end position="184"/>
    </location>
</feature>
<dbReference type="OrthoDB" id="3767297at2"/>
<keyword evidence="9" id="KW-1185">Reference proteome</keyword>
<dbReference type="GO" id="GO:0016020">
    <property type="term" value="C:membrane"/>
    <property type="evidence" value="ECO:0007669"/>
    <property type="project" value="UniProtKB-SubCell"/>
</dbReference>
<feature type="transmembrane region" description="Helical" evidence="6">
    <location>
        <begin position="191"/>
        <end position="220"/>
    </location>
</feature>
<accession>A0A2T0UZ67</accession>
<dbReference type="GO" id="GO:0016874">
    <property type="term" value="F:ligase activity"/>
    <property type="evidence" value="ECO:0007669"/>
    <property type="project" value="UniProtKB-KW"/>
</dbReference>
<feature type="transmembrane region" description="Helical" evidence="6">
    <location>
        <begin position="104"/>
        <end position="120"/>
    </location>
</feature>
<dbReference type="Proteomes" id="UP000237822">
    <property type="component" value="Unassembled WGS sequence"/>
</dbReference>
<feature type="region of interest" description="Disordered" evidence="5">
    <location>
        <begin position="380"/>
        <end position="415"/>
    </location>
</feature>
<evidence type="ECO:0000313" key="9">
    <source>
        <dbReference type="Proteomes" id="UP000237822"/>
    </source>
</evidence>
<reference evidence="8 9" key="1">
    <citation type="submission" date="2018-03" db="EMBL/GenBank/DDBJ databases">
        <title>Genomic Encyclopedia of Archaeal and Bacterial Type Strains, Phase II (KMG-II): from individual species to whole genera.</title>
        <authorList>
            <person name="Goeker M."/>
        </authorList>
    </citation>
    <scope>NUCLEOTIDE SEQUENCE [LARGE SCALE GENOMIC DNA]</scope>
    <source>
        <strain evidence="8 9">ATCC BAA-1496</strain>
    </source>
</reference>
<feature type="transmembrane region" description="Helical" evidence="6">
    <location>
        <begin position="344"/>
        <end position="371"/>
    </location>
</feature>
<evidence type="ECO:0000256" key="4">
    <source>
        <dbReference type="ARBA" id="ARBA00023136"/>
    </source>
</evidence>
<dbReference type="Pfam" id="PF04932">
    <property type="entry name" value="Wzy_C"/>
    <property type="match status" value="1"/>
</dbReference>
<sequence>MSELRALTARGNDEEEKPPPTGWITSRMSDFFLCALIPINYAVPGLPGSAPIPELAVMALALIAMNRRPDSPPRPAWFPMLLSLMWLVLGASTLLNGVDGSRRMLHMTNYVILALILASGRVHTPSALRGFATGIAVAGVSAFVNRVVPIFGAGYGDRFTGLLNDPNVAGYYFTVFGCLGLAGTRSPKLRGWVFLAMALTVAGTQSRTAIAAVGLAALWFVTRRLLSGRVSIAIFAAAWWLVLTLSERYQQWGPFADREGSDALRERIQAAEQVLVAQNPLYGNGAGTAKVDLRGDTFFFHSSYLGLRAEGGWLLWGIFVALLALTALALTREVRSERQVWIEMALICGVVMAMSLGEVLLELPVAAALGIAMRQALAPEKVVDPDPDDPPSSRADEPGATVVGGPATRSARHAT</sequence>
<keyword evidence="2 6" id="KW-0812">Transmembrane</keyword>
<feature type="transmembrane region" description="Helical" evidence="6">
    <location>
        <begin position="127"/>
        <end position="148"/>
    </location>
</feature>
<proteinExistence type="predicted"/>
<evidence type="ECO:0000256" key="2">
    <source>
        <dbReference type="ARBA" id="ARBA00022692"/>
    </source>
</evidence>
<evidence type="ECO:0000256" key="3">
    <source>
        <dbReference type="ARBA" id="ARBA00022989"/>
    </source>
</evidence>
<feature type="transmembrane region" description="Helical" evidence="6">
    <location>
        <begin position="77"/>
        <end position="98"/>
    </location>
</feature>